<dbReference type="InterPro" id="IPR015947">
    <property type="entry name" value="PUA-like_sf"/>
</dbReference>
<dbReference type="UniPathway" id="UPA00098">
    <property type="reaction ID" value="UER00359"/>
</dbReference>
<dbReference type="FunFam" id="3.40.1160.10:FF:000018">
    <property type="entry name" value="Glutamate 5-kinase"/>
    <property type="match status" value="1"/>
</dbReference>
<keyword evidence="5 8" id="KW-0547">Nucleotide-binding</keyword>
<dbReference type="InterPro" id="IPR001057">
    <property type="entry name" value="Glu/AcGlu_kinase"/>
</dbReference>
<dbReference type="InterPro" id="IPR036393">
    <property type="entry name" value="AceGlu_kinase-like_sf"/>
</dbReference>
<dbReference type="SUPFAM" id="SSF88697">
    <property type="entry name" value="PUA domain-like"/>
    <property type="match status" value="1"/>
</dbReference>
<gene>
    <name evidence="8 10" type="primary">proB</name>
    <name evidence="10" type="ORF">G3N55_10385</name>
</gene>
<protein>
    <recommendedName>
        <fullName evidence="8">Glutamate 5-kinase</fullName>
        <ecNumber evidence="8">2.7.2.11</ecNumber>
    </recommendedName>
    <alternativeName>
        <fullName evidence="8">Gamma-glutamyl kinase</fullName>
        <shortName evidence="8">GK</shortName>
    </alternativeName>
</protein>
<keyword evidence="4 8" id="KW-0808">Transferase</keyword>
<comment type="pathway">
    <text evidence="8">Amino-acid biosynthesis; L-proline biosynthesis; L-glutamate 5-semialdehyde from L-glutamate: step 1/2.</text>
</comment>
<proteinExistence type="inferred from homology"/>
<evidence type="ECO:0000256" key="5">
    <source>
        <dbReference type="ARBA" id="ARBA00022741"/>
    </source>
</evidence>
<comment type="subcellular location">
    <subcellularLocation>
        <location evidence="8">Cytoplasm</location>
    </subcellularLocation>
</comment>
<name>A0A6N9TXP2_DISTH</name>
<feature type="binding site" evidence="8">
    <location>
        <begin position="179"/>
        <end position="180"/>
    </location>
    <ligand>
        <name>ATP</name>
        <dbReference type="ChEBI" id="CHEBI:30616"/>
    </ligand>
</feature>
<evidence type="ECO:0000256" key="1">
    <source>
        <dbReference type="ARBA" id="ARBA00022490"/>
    </source>
</evidence>
<evidence type="ECO:0000259" key="9">
    <source>
        <dbReference type="SMART" id="SM00359"/>
    </source>
</evidence>
<dbReference type="InterPro" id="IPR019797">
    <property type="entry name" value="Glutamate_5-kinase_CS"/>
</dbReference>
<accession>A0A6N9TXP2</accession>
<keyword evidence="1 8" id="KW-0963">Cytoplasm</keyword>
<dbReference type="GO" id="GO:0005829">
    <property type="term" value="C:cytosol"/>
    <property type="evidence" value="ECO:0007669"/>
    <property type="project" value="TreeGrafter"/>
</dbReference>
<feature type="binding site" evidence="8">
    <location>
        <position position="159"/>
    </location>
    <ligand>
        <name>substrate</name>
    </ligand>
</feature>
<evidence type="ECO:0000256" key="4">
    <source>
        <dbReference type="ARBA" id="ARBA00022679"/>
    </source>
</evidence>
<comment type="similarity">
    <text evidence="8">Belongs to the glutamate 5-kinase family.</text>
</comment>
<dbReference type="InterPro" id="IPR041739">
    <property type="entry name" value="G5K_ProB"/>
</dbReference>
<dbReference type="Gene3D" id="3.40.1160.10">
    <property type="entry name" value="Acetylglutamate kinase-like"/>
    <property type="match status" value="1"/>
</dbReference>
<comment type="caution">
    <text evidence="8">Lacks conserved residue(s) required for the propagation of feature annotation.</text>
</comment>
<comment type="function">
    <text evidence="8">Catalyzes the transfer of a phosphate group to glutamate to form L-glutamate 5-phosphate.</text>
</comment>
<keyword evidence="2 8" id="KW-0028">Amino-acid biosynthesis</keyword>
<dbReference type="EC" id="2.7.2.11" evidence="8"/>
<dbReference type="CDD" id="cd21157">
    <property type="entry name" value="PUA_G5K"/>
    <property type="match status" value="1"/>
</dbReference>
<dbReference type="SUPFAM" id="SSF53633">
    <property type="entry name" value="Carbamate kinase-like"/>
    <property type="match status" value="1"/>
</dbReference>
<evidence type="ECO:0000256" key="8">
    <source>
        <dbReference type="HAMAP-Rule" id="MF_00456"/>
    </source>
</evidence>
<dbReference type="CDD" id="cd04242">
    <property type="entry name" value="AAK_G5K_ProB"/>
    <property type="match status" value="1"/>
</dbReference>
<dbReference type="PANTHER" id="PTHR43654:SF1">
    <property type="entry name" value="ISOPENTENYL PHOSPHATE KINASE"/>
    <property type="match status" value="1"/>
</dbReference>
<feature type="binding site" evidence="8">
    <location>
        <position position="60"/>
    </location>
    <ligand>
        <name>substrate</name>
    </ligand>
</feature>
<dbReference type="EMBL" id="JAAGRR010000138">
    <property type="protein sequence ID" value="NDY43246.1"/>
    <property type="molecule type" value="Genomic_DNA"/>
</dbReference>
<keyword evidence="3 8" id="KW-0641">Proline biosynthesis</keyword>
<comment type="catalytic activity">
    <reaction evidence="8">
        <text>L-glutamate + ATP = L-glutamyl 5-phosphate + ADP</text>
        <dbReference type="Rhea" id="RHEA:14877"/>
        <dbReference type="ChEBI" id="CHEBI:29985"/>
        <dbReference type="ChEBI" id="CHEBI:30616"/>
        <dbReference type="ChEBI" id="CHEBI:58274"/>
        <dbReference type="ChEBI" id="CHEBI:456216"/>
        <dbReference type="EC" id="2.7.2.11"/>
    </reaction>
</comment>
<evidence type="ECO:0000256" key="2">
    <source>
        <dbReference type="ARBA" id="ARBA00022605"/>
    </source>
</evidence>
<dbReference type="PROSITE" id="PS50890">
    <property type="entry name" value="PUA"/>
    <property type="match status" value="1"/>
</dbReference>
<evidence type="ECO:0000256" key="6">
    <source>
        <dbReference type="ARBA" id="ARBA00022777"/>
    </source>
</evidence>
<keyword evidence="11" id="KW-1185">Reference proteome</keyword>
<sequence length="379" mass="39849">METGGVNRKAAAGRARNVVVKVGSAVLTAADGLDLQVLGDLCRQVAALRASGRRLTLVSSGAIAAGRRKMAHLPPPRTVPEKQALAAVGQGRLIRAYEEAFDRFDIRVAQILLTRDGLVARRRYLNARNTLQTLLQWGVVPVINENDTVATEEIQFTDNDALAALIVHLVEADFLVCLSDIDGLYDRDPADDPGAARIPEVAKIDDGVAALASPRPGRAGRGGMHSKIAAARMVTASGVPVVVAGGRTPDVLGRIFAGEDVGTFFHPRPGRALAGRKPWIAMALAREGAVRIDAGAARALTEMGRSLLPAGVRAVEGEFEAGACVVCLGPGGEEVAVGLTNYGSGELRKILGCQTGEICEKIGYPGAPEVIHRDNMVLL</sequence>
<dbReference type="InterPro" id="IPR002478">
    <property type="entry name" value="PUA"/>
</dbReference>
<dbReference type="GO" id="GO:0003723">
    <property type="term" value="F:RNA binding"/>
    <property type="evidence" value="ECO:0007669"/>
    <property type="project" value="InterPro"/>
</dbReference>
<keyword evidence="7 8" id="KW-0067">ATP-binding</keyword>
<evidence type="ECO:0000313" key="11">
    <source>
        <dbReference type="Proteomes" id="UP000469346"/>
    </source>
</evidence>
<feature type="binding site" evidence="8">
    <location>
        <position position="147"/>
    </location>
    <ligand>
        <name>substrate</name>
    </ligand>
</feature>
<dbReference type="Proteomes" id="UP000469346">
    <property type="component" value="Unassembled WGS sequence"/>
</dbReference>
<dbReference type="RefSeq" id="WP_163299356.1">
    <property type="nucleotide sequence ID" value="NZ_JAAGRR010000138.1"/>
</dbReference>
<dbReference type="PANTHER" id="PTHR43654">
    <property type="entry name" value="GLUTAMATE 5-KINASE"/>
    <property type="match status" value="1"/>
</dbReference>
<dbReference type="AlphaFoldDB" id="A0A6N9TXP2"/>
<dbReference type="InterPro" id="IPR001048">
    <property type="entry name" value="Asp/Glu/Uridylate_kinase"/>
</dbReference>
<dbReference type="PROSITE" id="PS00902">
    <property type="entry name" value="GLUTAMATE_5_KINASE"/>
    <property type="match status" value="1"/>
</dbReference>
<dbReference type="Pfam" id="PF01472">
    <property type="entry name" value="PUA"/>
    <property type="match status" value="1"/>
</dbReference>
<keyword evidence="6 8" id="KW-0418">Kinase</keyword>
<dbReference type="Pfam" id="PF00696">
    <property type="entry name" value="AA_kinase"/>
    <property type="match status" value="1"/>
</dbReference>
<organism evidence="10 11">
    <name type="scientific">Dissulfurirhabdus thermomarina</name>
    <dbReference type="NCBI Taxonomy" id="1765737"/>
    <lineage>
        <taxon>Bacteria</taxon>
        <taxon>Deltaproteobacteria</taxon>
        <taxon>Dissulfurirhabdaceae</taxon>
        <taxon>Dissulfurirhabdus</taxon>
    </lineage>
</organism>
<evidence type="ECO:0000256" key="7">
    <source>
        <dbReference type="ARBA" id="ARBA00022840"/>
    </source>
</evidence>
<reference evidence="10 11" key="1">
    <citation type="submission" date="2020-02" db="EMBL/GenBank/DDBJ databases">
        <title>Comparative genomics of sulfur disproportionating microorganisms.</title>
        <authorList>
            <person name="Ward L.M."/>
            <person name="Bertran E."/>
            <person name="Johnston D.T."/>
        </authorList>
    </citation>
    <scope>NUCLEOTIDE SEQUENCE [LARGE SCALE GENOMIC DNA]</scope>
    <source>
        <strain evidence="10 11">DSM 100025</strain>
    </source>
</reference>
<dbReference type="PIRSF" id="PIRSF000729">
    <property type="entry name" value="GK"/>
    <property type="match status" value="1"/>
</dbReference>
<dbReference type="Gene3D" id="2.30.130.10">
    <property type="entry name" value="PUA domain"/>
    <property type="match status" value="1"/>
</dbReference>
<evidence type="ECO:0000256" key="3">
    <source>
        <dbReference type="ARBA" id="ARBA00022650"/>
    </source>
</evidence>
<dbReference type="PRINTS" id="PR00474">
    <property type="entry name" value="GLU5KINASE"/>
</dbReference>
<dbReference type="GO" id="GO:0055129">
    <property type="term" value="P:L-proline biosynthetic process"/>
    <property type="evidence" value="ECO:0007669"/>
    <property type="project" value="UniProtKB-UniRule"/>
</dbReference>
<dbReference type="InterPro" id="IPR036974">
    <property type="entry name" value="PUA_sf"/>
</dbReference>
<dbReference type="NCBIfam" id="TIGR01027">
    <property type="entry name" value="proB"/>
    <property type="match status" value="1"/>
</dbReference>
<dbReference type="InterPro" id="IPR005715">
    <property type="entry name" value="Glu_5kinase/COase_Synthase"/>
</dbReference>
<dbReference type="InterPro" id="IPR011529">
    <property type="entry name" value="Glu_5kinase"/>
</dbReference>
<dbReference type="SMART" id="SM00359">
    <property type="entry name" value="PUA"/>
    <property type="match status" value="1"/>
</dbReference>
<evidence type="ECO:0000313" key="10">
    <source>
        <dbReference type="EMBL" id="NDY43246.1"/>
    </source>
</evidence>
<dbReference type="GO" id="GO:0004349">
    <property type="term" value="F:glutamate 5-kinase activity"/>
    <property type="evidence" value="ECO:0007669"/>
    <property type="project" value="UniProtKB-UniRule"/>
</dbReference>
<feature type="domain" description="PUA" evidence="9">
    <location>
        <begin position="288"/>
        <end position="376"/>
    </location>
</feature>
<dbReference type="HAMAP" id="MF_00456">
    <property type="entry name" value="ProB"/>
    <property type="match status" value="1"/>
</dbReference>
<feature type="binding site" evidence="8">
    <location>
        <position position="21"/>
    </location>
    <ligand>
        <name>ATP</name>
        <dbReference type="ChEBI" id="CHEBI:30616"/>
    </ligand>
</feature>
<comment type="caution">
    <text evidence="10">The sequence shown here is derived from an EMBL/GenBank/DDBJ whole genome shotgun (WGS) entry which is preliminary data.</text>
</comment>
<dbReference type="GO" id="GO:0005524">
    <property type="term" value="F:ATP binding"/>
    <property type="evidence" value="ECO:0007669"/>
    <property type="project" value="UniProtKB-KW"/>
</dbReference>